<dbReference type="Gene3D" id="3.30.420.240">
    <property type="match status" value="1"/>
</dbReference>
<comment type="caution">
    <text evidence="3">The sequence shown here is derived from an EMBL/GenBank/DDBJ whole genome shotgun (WGS) entry which is preliminary data.</text>
</comment>
<evidence type="ECO:0000313" key="3">
    <source>
        <dbReference type="EMBL" id="MFC3303507.1"/>
    </source>
</evidence>
<name>A0ABV7MF69_9PROT</name>
<dbReference type="EMBL" id="JBHRVA010000003">
    <property type="protein sequence ID" value="MFC3303507.1"/>
    <property type="molecule type" value="Genomic_DNA"/>
</dbReference>
<dbReference type="Gene3D" id="3.40.50.300">
    <property type="entry name" value="P-loop containing nucleotide triphosphate hydrolases"/>
    <property type="match status" value="1"/>
</dbReference>
<evidence type="ECO:0000313" key="4">
    <source>
        <dbReference type="Proteomes" id="UP001595607"/>
    </source>
</evidence>
<dbReference type="RefSeq" id="WP_229786200.1">
    <property type="nucleotide sequence ID" value="NZ_BMXU01000002.1"/>
</dbReference>
<protein>
    <submittedName>
        <fullName evidence="3">DNA-packaging protein</fullName>
    </submittedName>
</protein>
<dbReference type="InterPro" id="IPR035421">
    <property type="entry name" value="Terminase_6C"/>
</dbReference>
<accession>A0ABV7MF69</accession>
<dbReference type="InterPro" id="IPR027417">
    <property type="entry name" value="P-loop_NTPase"/>
</dbReference>
<evidence type="ECO:0000259" key="2">
    <source>
        <dbReference type="Pfam" id="PF17289"/>
    </source>
</evidence>
<keyword evidence="4" id="KW-1185">Reference proteome</keyword>
<dbReference type="Proteomes" id="UP001595607">
    <property type="component" value="Unassembled WGS sequence"/>
</dbReference>
<dbReference type="Pfam" id="PF03237">
    <property type="entry name" value="Terminase_6N"/>
    <property type="match status" value="1"/>
</dbReference>
<evidence type="ECO:0000256" key="1">
    <source>
        <dbReference type="ARBA" id="ARBA00022612"/>
    </source>
</evidence>
<keyword evidence="1" id="KW-1188">Viral release from host cell</keyword>
<dbReference type="Pfam" id="PF17289">
    <property type="entry name" value="Terminase_6C"/>
    <property type="match status" value="1"/>
</dbReference>
<sequence>MARPDQKAPKGDWTTWLVLGGRGAGKTRTGAEWIHERVRQGAKRIALVAETYADGREVMVTGPSGLTQSGYPSERPSYEPSRRRVVWPGGAVGHVFSAEDPEGLRGYQFDTAWSDELAKWPGGGDTWSNLQMGLRLGDDPRQVVTTTPRTVPLLKEIMGRETTIVTRASSYANRANLAKSFFTEIAAIYEGTALGRQELLGEIIEDREGALWSWPMIEAARAELPQSFARIVVAVDPPVTSTDRSDACGIVVAGLCHGEPRRAFVIADLTVRGLSPAAWAEKAVAAYHAYEADRVVAEVNQGGDLVAEVLRTADPSVPVKCVRASRGKIVRAEPIAALYERGRVFHARPFKELEDQMTAFTGASGEASPDRLDAMVWALTDLMLGPHGAPIVRTL</sequence>
<reference evidence="4" key="1">
    <citation type="journal article" date="2019" name="Int. J. Syst. Evol. Microbiol.">
        <title>The Global Catalogue of Microorganisms (GCM) 10K type strain sequencing project: providing services to taxonomists for standard genome sequencing and annotation.</title>
        <authorList>
            <consortium name="The Broad Institute Genomics Platform"/>
            <consortium name="The Broad Institute Genome Sequencing Center for Infectious Disease"/>
            <person name="Wu L."/>
            <person name="Ma J."/>
        </authorList>
    </citation>
    <scope>NUCLEOTIDE SEQUENCE [LARGE SCALE GENOMIC DNA]</scope>
    <source>
        <strain evidence="4">KCTC 22245</strain>
    </source>
</reference>
<gene>
    <name evidence="3" type="ORF">ACFONP_12285</name>
</gene>
<organism evidence="3 4">
    <name type="scientific">Parvularcula lutaonensis</name>
    <dbReference type="NCBI Taxonomy" id="491923"/>
    <lineage>
        <taxon>Bacteria</taxon>
        <taxon>Pseudomonadati</taxon>
        <taxon>Pseudomonadota</taxon>
        <taxon>Alphaproteobacteria</taxon>
        <taxon>Parvularculales</taxon>
        <taxon>Parvularculaceae</taxon>
        <taxon>Parvularcula</taxon>
    </lineage>
</organism>
<proteinExistence type="predicted"/>
<feature type="domain" description="Terminase large subunit gp17-like C-terminal" evidence="2">
    <location>
        <begin position="234"/>
        <end position="380"/>
    </location>
</feature>